<feature type="transmembrane region" description="Helical" evidence="13">
    <location>
        <begin position="260"/>
        <end position="283"/>
    </location>
</feature>
<keyword evidence="4" id="KW-0813">Transport</keyword>
<dbReference type="GO" id="GO:0052851">
    <property type="term" value="F:ferric-chelate reductase (NADPH) activity"/>
    <property type="evidence" value="ECO:0007669"/>
    <property type="project" value="UniProtKB-EC"/>
</dbReference>
<evidence type="ECO:0000256" key="2">
    <source>
        <dbReference type="ARBA" id="ARBA00006278"/>
    </source>
</evidence>
<dbReference type="InParanoid" id="A0A165G118"/>
<dbReference type="Gene3D" id="3.40.50.80">
    <property type="entry name" value="Nucleotide-binding domain of ferredoxin-NADP reductase (FNR) module"/>
    <property type="match status" value="1"/>
</dbReference>
<dbReference type="EMBL" id="KV426063">
    <property type="protein sequence ID" value="KZV89830.1"/>
    <property type="molecule type" value="Genomic_DNA"/>
</dbReference>
<dbReference type="GO" id="GO:0015677">
    <property type="term" value="P:copper ion import"/>
    <property type="evidence" value="ECO:0007669"/>
    <property type="project" value="TreeGrafter"/>
</dbReference>
<comment type="subcellular location">
    <subcellularLocation>
        <location evidence="1">Cell membrane</location>
        <topology evidence="1">Multi-pass membrane protein</topology>
    </subcellularLocation>
</comment>
<dbReference type="Pfam" id="PF08030">
    <property type="entry name" value="NAD_binding_6"/>
    <property type="match status" value="1"/>
</dbReference>
<sequence>MDEWMLVRSRWHNWYQADIDYGQTTIYFFCTALALAAALRWGSWALHKWAPADKTNRPTVSDRIVGLSAWTTSKQFRVAAFGWNSPPLAAIASVLVLFIFTMVLMLAAKPYYWANPGMGDSPPIATRSGWISIAIMPFMIAFATKINIIGLLTRTSHERLQVFHRWSATIMYITSLVHTFPFIVNSIHYGHMQMEWKMNSFYWTGVAALVPQTILVASSWGVFRNPYYELFKKVHFICAGVFMSALFIHCDWTLTSWHYFWATLTLYGIAWVVRLICTLFTPGTATIRALPDRMLVVRIFVHSVFTCTWNPGQHVFVRFMLPPLHFGTSHPFTVSNLRGQSGDLKLVMRVCDGTTQALYDKAIASRNDGAKVRVWVDGPYGASGLAEDLRRFDRVLFLAGGSGATFTSPLFLDLLANKRDSASIHFVAAIRDGESLVWFDRSIKAVQEPTEGVTVDVYVTREKVEEVDPEKGPDGGLKNGRPDLGRLVQEACATLGRIAIVACGPDEFAFDVRSAVAHEQWLVAQGRSEASEVYLHAENYSW</sequence>
<evidence type="ECO:0000313" key="16">
    <source>
        <dbReference type="Proteomes" id="UP000077266"/>
    </source>
</evidence>
<dbReference type="EC" id="1.16.1.9" evidence="3"/>
<dbReference type="GO" id="GO:0006826">
    <property type="term" value="P:iron ion transport"/>
    <property type="evidence" value="ECO:0007669"/>
    <property type="project" value="TreeGrafter"/>
</dbReference>
<dbReference type="PANTHER" id="PTHR32361">
    <property type="entry name" value="FERRIC/CUPRIC REDUCTASE TRANSMEMBRANE COMPONENT"/>
    <property type="match status" value="1"/>
</dbReference>
<dbReference type="PROSITE" id="PS51384">
    <property type="entry name" value="FAD_FR"/>
    <property type="match status" value="1"/>
</dbReference>
<dbReference type="GO" id="GO:0006879">
    <property type="term" value="P:intracellular iron ion homeostasis"/>
    <property type="evidence" value="ECO:0007669"/>
    <property type="project" value="TreeGrafter"/>
</dbReference>
<evidence type="ECO:0000256" key="13">
    <source>
        <dbReference type="SAM" id="Phobius"/>
    </source>
</evidence>
<feature type="transmembrane region" description="Helical" evidence="13">
    <location>
        <begin position="295"/>
        <end position="312"/>
    </location>
</feature>
<organism evidence="15 16">
    <name type="scientific">Exidia glandulosa HHB12029</name>
    <dbReference type="NCBI Taxonomy" id="1314781"/>
    <lineage>
        <taxon>Eukaryota</taxon>
        <taxon>Fungi</taxon>
        <taxon>Dikarya</taxon>
        <taxon>Basidiomycota</taxon>
        <taxon>Agaricomycotina</taxon>
        <taxon>Agaricomycetes</taxon>
        <taxon>Auriculariales</taxon>
        <taxon>Exidiaceae</taxon>
        <taxon>Exidia</taxon>
    </lineage>
</organism>
<evidence type="ECO:0000259" key="14">
    <source>
        <dbReference type="PROSITE" id="PS51384"/>
    </source>
</evidence>
<proteinExistence type="inferred from homology"/>
<keyword evidence="8 13" id="KW-1133">Transmembrane helix</keyword>
<dbReference type="InterPro" id="IPR013121">
    <property type="entry name" value="Fe_red_NAD-bd_6"/>
</dbReference>
<accession>A0A165G118</accession>
<dbReference type="InterPro" id="IPR017927">
    <property type="entry name" value="FAD-bd_FR_type"/>
</dbReference>
<keyword evidence="6 13" id="KW-0812">Transmembrane</keyword>
<dbReference type="InterPro" id="IPR013130">
    <property type="entry name" value="Fe3_Rdtase_TM_dom"/>
</dbReference>
<feature type="transmembrane region" description="Helical" evidence="13">
    <location>
        <begin position="87"/>
        <end position="108"/>
    </location>
</feature>
<feature type="transmembrane region" description="Helical" evidence="13">
    <location>
        <begin position="128"/>
        <end position="148"/>
    </location>
</feature>
<evidence type="ECO:0000256" key="3">
    <source>
        <dbReference type="ARBA" id="ARBA00012668"/>
    </source>
</evidence>
<dbReference type="InterPro" id="IPR017938">
    <property type="entry name" value="Riboflavin_synthase-like_b-brl"/>
</dbReference>
<evidence type="ECO:0000256" key="7">
    <source>
        <dbReference type="ARBA" id="ARBA00022982"/>
    </source>
</evidence>
<keyword evidence="7" id="KW-0249">Electron transport</keyword>
<feature type="transmembrane region" description="Helical" evidence="13">
    <location>
        <begin position="20"/>
        <end position="39"/>
    </location>
</feature>
<comment type="catalytic activity">
    <reaction evidence="12">
        <text>2 a Fe(II)-siderophore + NADP(+) + H(+) = 2 a Fe(III)-siderophore + NADPH</text>
        <dbReference type="Rhea" id="RHEA:28795"/>
        <dbReference type="Rhea" id="RHEA-COMP:11342"/>
        <dbReference type="Rhea" id="RHEA-COMP:11344"/>
        <dbReference type="ChEBI" id="CHEBI:15378"/>
        <dbReference type="ChEBI" id="CHEBI:29033"/>
        <dbReference type="ChEBI" id="CHEBI:29034"/>
        <dbReference type="ChEBI" id="CHEBI:57783"/>
        <dbReference type="ChEBI" id="CHEBI:58349"/>
        <dbReference type="EC" id="1.16.1.9"/>
    </reaction>
</comment>
<comment type="similarity">
    <text evidence="2">Belongs to the ferric reductase (FRE) family.</text>
</comment>
<evidence type="ECO:0000256" key="9">
    <source>
        <dbReference type="ARBA" id="ARBA00023002"/>
    </source>
</evidence>
<evidence type="ECO:0000313" key="15">
    <source>
        <dbReference type="EMBL" id="KZV89830.1"/>
    </source>
</evidence>
<keyword evidence="9" id="KW-0560">Oxidoreductase</keyword>
<dbReference type="InterPro" id="IPR013112">
    <property type="entry name" value="FAD-bd_8"/>
</dbReference>
<evidence type="ECO:0000256" key="12">
    <source>
        <dbReference type="ARBA" id="ARBA00048483"/>
    </source>
</evidence>
<evidence type="ECO:0000256" key="8">
    <source>
        <dbReference type="ARBA" id="ARBA00022989"/>
    </source>
</evidence>
<dbReference type="SFLD" id="SFLDS00052">
    <property type="entry name" value="Ferric_Reductase_Domain"/>
    <property type="match status" value="1"/>
</dbReference>
<keyword evidence="16" id="KW-1185">Reference proteome</keyword>
<evidence type="ECO:0000256" key="1">
    <source>
        <dbReference type="ARBA" id="ARBA00004651"/>
    </source>
</evidence>
<keyword evidence="5" id="KW-1003">Cell membrane</keyword>
<feature type="domain" description="FAD-binding FR-type" evidence="14">
    <location>
        <begin position="259"/>
        <end position="386"/>
    </location>
</feature>
<dbReference type="SUPFAM" id="SSF52343">
    <property type="entry name" value="Ferredoxin reductase-like, C-terminal NADP-linked domain"/>
    <property type="match status" value="1"/>
</dbReference>
<evidence type="ECO:0000256" key="4">
    <source>
        <dbReference type="ARBA" id="ARBA00022448"/>
    </source>
</evidence>
<dbReference type="SFLD" id="SFLDG01168">
    <property type="entry name" value="Ferric_reductase_subgroup_(FRE"/>
    <property type="match status" value="1"/>
</dbReference>
<dbReference type="GO" id="GO:0005886">
    <property type="term" value="C:plasma membrane"/>
    <property type="evidence" value="ECO:0007669"/>
    <property type="project" value="UniProtKB-SubCell"/>
</dbReference>
<keyword evidence="10" id="KW-0406">Ion transport</keyword>
<dbReference type="Proteomes" id="UP000077266">
    <property type="component" value="Unassembled WGS sequence"/>
</dbReference>
<dbReference type="InterPro" id="IPR039261">
    <property type="entry name" value="FNR_nucleotide-bd"/>
</dbReference>
<dbReference type="Pfam" id="PF01794">
    <property type="entry name" value="Ferric_reduct"/>
    <property type="match status" value="1"/>
</dbReference>
<dbReference type="Pfam" id="PF08022">
    <property type="entry name" value="FAD_binding_8"/>
    <property type="match status" value="1"/>
</dbReference>
<dbReference type="SUPFAM" id="SSF63380">
    <property type="entry name" value="Riboflavin synthase domain-like"/>
    <property type="match status" value="1"/>
</dbReference>
<dbReference type="STRING" id="1314781.A0A165G118"/>
<keyword evidence="11 13" id="KW-0472">Membrane</keyword>
<evidence type="ECO:0000256" key="10">
    <source>
        <dbReference type="ARBA" id="ARBA00023065"/>
    </source>
</evidence>
<evidence type="ECO:0000256" key="11">
    <source>
        <dbReference type="ARBA" id="ARBA00023136"/>
    </source>
</evidence>
<dbReference type="InterPro" id="IPR051410">
    <property type="entry name" value="Ferric/Cupric_Reductase"/>
</dbReference>
<dbReference type="OrthoDB" id="17725at2759"/>
<dbReference type="AlphaFoldDB" id="A0A165G118"/>
<reference evidence="15 16" key="1">
    <citation type="journal article" date="2016" name="Mol. Biol. Evol.">
        <title>Comparative Genomics of Early-Diverging Mushroom-Forming Fungi Provides Insights into the Origins of Lignocellulose Decay Capabilities.</title>
        <authorList>
            <person name="Nagy L.G."/>
            <person name="Riley R."/>
            <person name="Tritt A."/>
            <person name="Adam C."/>
            <person name="Daum C."/>
            <person name="Floudas D."/>
            <person name="Sun H."/>
            <person name="Yadav J.S."/>
            <person name="Pangilinan J."/>
            <person name="Larsson K.H."/>
            <person name="Matsuura K."/>
            <person name="Barry K."/>
            <person name="Labutti K."/>
            <person name="Kuo R."/>
            <person name="Ohm R.A."/>
            <person name="Bhattacharya S.S."/>
            <person name="Shirouzu T."/>
            <person name="Yoshinaga Y."/>
            <person name="Martin F.M."/>
            <person name="Grigoriev I.V."/>
            <person name="Hibbett D.S."/>
        </authorList>
    </citation>
    <scope>NUCLEOTIDE SEQUENCE [LARGE SCALE GENOMIC DNA]</scope>
    <source>
        <strain evidence="15 16">HHB12029</strain>
    </source>
</reference>
<name>A0A165G118_EXIGL</name>
<dbReference type="CDD" id="cd06186">
    <property type="entry name" value="NOX_Duox_like_FAD_NADP"/>
    <property type="match status" value="1"/>
</dbReference>
<feature type="transmembrane region" description="Helical" evidence="13">
    <location>
        <begin position="169"/>
        <end position="189"/>
    </location>
</feature>
<evidence type="ECO:0000256" key="5">
    <source>
        <dbReference type="ARBA" id="ARBA00022475"/>
    </source>
</evidence>
<evidence type="ECO:0000256" key="6">
    <source>
        <dbReference type="ARBA" id="ARBA00022692"/>
    </source>
</evidence>
<dbReference type="PANTHER" id="PTHR32361:SF23">
    <property type="entry name" value="FERRIC-CHELATE REDUCTASE"/>
    <property type="match status" value="1"/>
</dbReference>
<feature type="transmembrane region" description="Helical" evidence="13">
    <location>
        <begin position="201"/>
        <end position="222"/>
    </location>
</feature>
<gene>
    <name evidence="15" type="ORF">EXIGLDRAFT_721066</name>
</gene>
<protein>
    <recommendedName>
        <fullName evidence="3">ferric-chelate reductase (NADPH)</fullName>
        <ecNumber evidence="3">1.16.1.9</ecNumber>
    </recommendedName>
</protein>